<dbReference type="Gene3D" id="3.30.200.20">
    <property type="entry name" value="Phosphorylase Kinase, domain 1"/>
    <property type="match status" value="1"/>
</dbReference>
<evidence type="ECO:0000256" key="5">
    <source>
        <dbReference type="ARBA" id="ARBA00022840"/>
    </source>
</evidence>
<evidence type="ECO:0000313" key="7">
    <source>
        <dbReference type="EMBL" id="KAK9816187.1"/>
    </source>
</evidence>
<reference evidence="7 8" key="1">
    <citation type="journal article" date="2024" name="Nat. Commun.">
        <title>Phylogenomics reveals the evolutionary origins of lichenization in chlorophyte algae.</title>
        <authorList>
            <person name="Puginier C."/>
            <person name="Libourel C."/>
            <person name="Otte J."/>
            <person name="Skaloud P."/>
            <person name="Haon M."/>
            <person name="Grisel S."/>
            <person name="Petersen M."/>
            <person name="Berrin J.G."/>
            <person name="Delaux P.M."/>
            <person name="Dal Grande F."/>
            <person name="Keller J."/>
        </authorList>
    </citation>
    <scope>NUCLEOTIDE SEQUENCE [LARGE SCALE GENOMIC DNA]</scope>
    <source>
        <strain evidence="7 8">SAG 2145</strain>
    </source>
</reference>
<keyword evidence="2" id="KW-0808">Transferase</keyword>
<dbReference type="EMBL" id="JALJOS010000089">
    <property type="protein sequence ID" value="KAK9816187.1"/>
    <property type="molecule type" value="Genomic_DNA"/>
</dbReference>
<organism evidence="7 8">
    <name type="scientific">Apatococcus lobatus</name>
    <dbReference type="NCBI Taxonomy" id="904363"/>
    <lineage>
        <taxon>Eukaryota</taxon>
        <taxon>Viridiplantae</taxon>
        <taxon>Chlorophyta</taxon>
        <taxon>core chlorophytes</taxon>
        <taxon>Trebouxiophyceae</taxon>
        <taxon>Chlorellales</taxon>
        <taxon>Chlorellaceae</taxon>
        <taxon>Apatococcus</taxon>
    </lineage>
</organism>
<comment type="caution">
    <text evidence="7">The sequence shown here is derived from an EMBL/GenBank/DDBJ whole genome shotgun (WGS) entry which is preliminary data.</text>
</comment>
<dbReference type="PANTHER" id="PTHR45992:SF11">
    <property type="entry name" value="ALPHA-TYPE PROTEIN KINASE DOMAIN-CONTAINING PROTEIN"/>
    <property type="match status" value="1"/>
</dbReference>
<keyword evidence="1" id="KW-0723">Serine/threonine-protein kinase</keyword>
<evidence type="ECO:0000256" key="1">
    <source>
        <dbReference type="ARBA" id="ARBA00022527"/>
    </source>
</evidence>
<dbReference type="Gene3D" id="3.20.200.10">
    <property type="entry name" value="MHCK/EF2 kinase"/>
    <property type="match status" value="1"/>
</dbReference>
<dbReference type="AlphaFoldDB" id="A0AAW1Q5P7"/>
<dbReference type="SMART" id="SM00811">
    <property type="entry name" value="Alpha_kinase"/>
    <property type="match status" value="1"/>
</dbReference>
<dbReference type="GO" id="GO:0005524">
    <property type="term" value="F:ATP binding"/>
    <property type="evidence" value="ECO:0007669"/>
    <property type="project" value="UniProtKB-KW"/>
</dbReference>
<evidence type="ECO:0000256" key="4">
    <source>
        <dbReference type="ARBA" id="ARBA00022777"/>
    </source>
</evidence>
<dbReference type="PANTHER" id="PTHR45992">
    <property type="entry name" value="EUKARYOTIC ELONGATION FACTOR 2 KINASE-RELATED"/>
    <property type="match status" value="1"/>
</dbReference>
<dbReference type="InterPro" id="IPR004166">
    <property type="entry name" value="a-kinase_dom"/>
</dbReference>
<protein>
    <recommendedName>
        <fullName evidence="6">Alpha-type protein kinase domain-containing protein</fullName>
    </recommendedName>
</protein>
<evidence type="ECO:0000313" key="8">
    <source>
        <dbReference type="Proteomes" id="UP001438707"/>
    </source>
</evidence>
<dbReference type="Proteomes" id="UP001438707">
    <property type="component" value="Unassembled WGS sequence"/>
</dbReference>
<keyword evidence="5" id="KW-0067">ATP-binding</keyword>
<dbReference type="SUPFAM" id="SSF56112">
    <property type="entry name" value="Protein kinase-like (PK-like)"/>
    <property type="match status" value="1"/>
</dbReference>
<sequence length="241" mass="26519">MLQQNFSQGAFRSVAYARMPDGQRMVAKRILRERSRLESNVRELEGDLRASLLAQKVAAAFNDPEARGSSISAGTVHYPAGSILIISEAQVLGGQAAHLVEPYLQRTSRWQKWINNDGSLATACGEPDVPEVLSAFCHFSLIHLAETEALPHMILDIQGLQPDTNSLYHLTDPAISTQDPNVSQYYGETNLGRSAMYNFLAHHQCGSTCISLGLDNNIRTARALDLTQAEVDHIEDLVAFE</sequence>
<name>A0AAW1Q5P7_9CHLO</name>
<evidence type="ECO:0000259" key="6">
    <source>
        <dbReference type="PROSITE" id="PS51158"/>
    </source>
</evidence>
<dbReference type="InterPro" id="IPR051852">
    <property type="entry name" value="Alpha-type_PK"/>
</dbReference>
<dbReference type="Pfam" id="PF02816">
    <property type="entry name" value="Alpha_kinase"/>
    <property type="match status" value="1"/>
</dbReference>
<dbReference type="PROSITE" id="PS51158">
    <property type="entry name" value="ALPHA_KINASE"/>
    <property type="match status" value="1"/>
</dbReference>
<feature type="domain" description="Alpha-type protein kinase" evidence="6">
    <location>
        <begin position="1"/>
        <end position="217"/>
    </location>
</feature>
<dbReference type="InterPro" id="IPR011009">
    <property type="entry name" value="Kinase-like_dom_sf"/>
</dbReference>
<evidence type="ECO:0000256" key="3">
    <source>
        <dbReference type="ARBA" id="ARBA00022741"/>
    </source>
</evidence>
<proteinExistence type="predicted"/>
<keyword evidence="8" id="KW-1185">Reference proteome</keyword>
<keyword evidence="4" id="KW-0418">Kinase</keyword>
<accession>A0AAW1Q5P7</accession>
<gene>
    <name evidence="7" type="ORF">WJX74_010983</name>
</gene>
<evidence type="ECO:0000256" key="2">
    <source>
        <dbReference type="ARBA" id="ARBA00022679"/>
    </source>
</evidence>
<keyword evidence="3" id="KW-0547">Nucleotide-binding</keyword>
<dbReference type="CDD" id="cd04515">
    <property type="entry name" value="Alpha_kinase"/>
    <property type="match status" value="1"/>
</dbReference>
<dbReference type="GO" id="GO:0004674">
    <property type="term" value="F:protein serine/threonine kinase activity"/>
    <property type="evidence" value="ECO:0007669"/>
    <property type="project" value="UniProtKB-KW"/>
</dbReference>